<dbReference type="OrthoDB" id="524121at2"/>
<reference evidence="4 5" key="1">
    <citation type="journal article" date="2013" name="Front. Microbiol.">
        <title>Comparative genomic analyses of the cyanobacterium, Lyngbya aestuarii BL J, a powerful hydrogen producer.</title>
        <authorList>
            <person name="Kothari A."/>
            <person name="Vaughn M."/>
            <person name="Garcia-Pichel F."/>
        </authorList>
    </citation>
    <scope>NUCLEOTIDE SEQUENCE [LARGE SCALE GENOMIC DNA]</scope>
    <source>
        <strain evidence="4 5">BL J</strain>
    </source>
</reference>
<dbReference type="SUPFAM" id="SSF48452">
    <property type="entry name" value="TPR-like"/>
    <property type="match status" value="1"/>
</dbReference>
<evidence type="ECO:0000256" key="1">
    <source>
        <dbReference type="ARBA" id="ARBA00022737"/>
    </source>
</evidence>
<feature type="compositionally biased region" description="Basic residues" evidence="3">
    <location>
        <begin position="269"/>
        <end position="278"/>
    </location>
</feature>
<gene>
    <name evidence="4" type="ORF">M595_4155</name>
</gene>
<evidence type="ECO:0000256" key="2">
    <source>
        <dbReference type="ARBA" id="ARBA00022803"/>
    </source>
</evidence>
<dbReference type="EMBL" id="AUZM01000047">
    <property type="protein sequence ID" value="ERT05855.1"/>
    <property type="molecule type" value="Genomic_DNA"/>
</dbReference>
<dbReference type="PATRIC" id="fig|1348334.3.peg.4019"/>
<accession>U7QFJ7</accession>
<organism evidence="4 5">
    <name type="scientific">Lyngbya aestuarii BL J</name>
    <dbReference type="NCBI Taxonomy" id="1348334"/>
    <lineage>
        <taxon>Bacteria</taxon>
        <taxon>Bacillati</taxon>
        <taxon>Cyanobacteriota</taxon>
        <taxon>Cyanophyceae</taxon>
        <taxon>Oscillatoriophycideae</taxon>
        <taxon>Oscillatoriales</taxon>
        <taxon>Microcoleaceae</taxon>
        <taxon>Lyngbya</taxon>
    </lineage>
</organism>
<evidence type="ECO:0000256" key="3">
    <source>
        <dbReference type="SAM" id="MobiDB-lite"/>
    </source>
</evidence>
<dbReference type="Proteomes" id="UP000017127">
    <property type="component" value="Unassembled WGS sequence"/>
</dbReference>
<dbReference type="Gene3D" id="1.25.40.10">
    <property type="entry name" value="Tetratricopeptide repeat domain"/>
    <property type="match status" value="2"/>
</dbReference>
<keyword evidence="5" id="KW-1185">Reference proteome</keyword>
<dbReference type="RefSeq" id="WP_023067882.1">
    <property type="nucleotide sequence ID" value="NZ_AUZM01000047.1"/>
</dbReference>
<dbReference type="AlphaFoldDB" id="U7QFJ7"/>
<name>U7QFJ7_9CYAN</name>
<sequence>MTALTIASSNGSGVNQQVFLRLKRALLLNLRRQILIAVCDDLQLRQTMITRLQAEFSKRQTPKKGSTSTPKKNKVRSSSFTNWVTLTVDLEEPNLITQIEQWFAENGSEQSSVSGSSVGFQVLGVEQLTRQPAAIQWSFLHHLRSLESHLPELEFSLLLWIPSPWLRCIEQSAPEFWRWRTGVFEFAGEPTPVTAMTQETQDLGKNSVSPQIKLLSGRQPEETGFVDIDESSQTQDQEDSKSSENVASADVKLPSVAPQNSKQEITHPPKTKRPKTAKKPLDLTQTLHKVKQIQQTTTSAKQLTRAYRILIARVRQQMQVGLTCIEQMQLVIEVYETGWQQLEDTTHPFLNTSEIVDWLNDLGTLYWMRFHQEKLTSAIAEALSHLEQSIIFYQKALMYANPEKQASTIARLQKNLGAAYADLARIREPVENLQQSVNAYCEAIYYFQVVISKESELEWQNQTIAQQRALSYAATQNNLGTVYWNLAQHTQPSQHLKAAISAYTQAGRYYSPNKYPRELAMIQANIGTAYWNLAQHEPEDQWLHDAIEAYESSLNYRTPNTDVAACAATRNNLGIAYWHLASRHQDSEVRARFLQKAITSYEVALTLVEQLSPTQLNFDPLATHNNLGLAHYQLGKDQYLALGQTERVTHLETALRHHLQAGCQQPLPVASAKAVKPGREKIALGHVIRTIRAIYNESGLPGQNRALSQVPASLLSEILRSL</sequence>
<keyword evidence="1" id="KW-0677">Repeat</keyword>
<feature type="region of interest" description="Disordered" evidence="3">
    <location>
        <begin position="219"/>
        <end position="282"/>
    </location>
</feature>
<protein>
    <submittedName>
        <fullName evidence="4">Tetratricopeptide repeat family protein</fullName>
    </submittedName>
</protein>
<proteinExistence type="predicted"/>
<comment type="caution">
    <text evidence="4">The sequence shown here is derived from an EMBL/GenBank/DDBJ whole genome shotgun (WGS) entry which is preliminary data.</text>
</comment>
<dbReference type="PANTHER" id="PTHR45641">
    <property type="entry name" value="TETRATRICOPEPTIDE REPEAT PROTEIN (AFU_ORTHOLOGUE AFUA_6G03870)"/>
    <property type="match status" value="1"/>
</dbReference>
<evidence type="ECO:0000313" key="5">
    <source>
        <dbReference type="Proteomes" id="UP000017127"/>
    </source>
</evidence>
<evidence type="ECO:0000313" key="4">
    <source>
        <dbReference type="EMBL" id="ERT05855.1"/>
    </source>
</evidence>
<keyword evidence="2" id="KW-0802">TPR repeat</keyword>
<dbReference type="InterPro" id="IPR011990">
    <property type="entry name" value="TPR-like_helical_dom_sf"/>
</dbReference>